<dbReference type="AlphaFoldDB" id="A0A6H1ZPJ6"/>
<accession>A0A6H1ZPJ6</accession>
<reference evidence="1" key="1">
    <citation type="submission" date="2020-03" db="EMBL/GenBank/DDBJ databases">
        <title>The deep terrestrial virosphere.</title>
        <authorList>
            <person name="Holmfeldt K."/>
            <person name="Nilsson E."/>
            <person name="Simone D."/>
            <person name="Lopez-Fernandez M."/>
            <person name="Wu X."/>
            <person name="de Brujin I."/>
            <person name="Lundin D."/>
            <person name="Andersson A."/>
            <person name="Bertilsson S."/>
            <person name="Dopson M."/>
        </authorList>
    </citation>
    <scope>NUCLEOTIDE SEQUENCE</scope>
    <source>
        <strain evidence="3">MM415A00845</strain>
        <strain evidence="2">MM415B01226</strain>
        <strain evidence="1">TM448A01341</strain>
        <strain evidence="4">TM448B02107</strain>
    </source>
</reference>
<protein>
    <submittedName>
        <fullName evidence="1">Uncharacterized protein</fullName>
    </submittedName>
</protein>
<name>A0A6H1ZPJ6_9ZZZZ</name>
<evidence type="ECO:0000313" key="2">
    <source>
        <dbReference type="EMBL" id="QJA59828.1"/>
    </source>
</evidence>
<dbReference type="EMBL" id="MT142390">
    <property type="protein sequence ID" value="QJA79661.1"/>
    <property type="molecule type" value="Genomic_DNA"/>
</dbReference>
<sequence length="51" mass="5961">MDRWPHIRGIQVGDEGIDLCDINDKVCLLESGDECYIWEEHKQEERDNAGE</sequence>
<gene>
    <name evidence="3" type="ORF">MM415A00845_0010</name>
    <name evidence="2" type="ORF">MM415B01226_0012</name>
    <name evidence="1" type="ORF">TM448A01341_0001</name>
    <name evidence="4" type="ORF">TM448B02107_0005</name>
</gene>
<evidence type="ECO:0000313" key="4">
    <source>
        <dbReference type="EMBL" id="QJI00754.1"/>
    </source>
</evidence>
<organism evidence="1">
    <name type="scientific">viral metagenome</name>
    <dbReference type="NCBI Taxonomy" id="1070528"/>
    <lineage>
        <taxon>unclassified sequences</taxon>
        <taxon>metagenomes</taxon>
        <taxon>organismal metagenomes</taxon>
    </lineage>
</organism>
<evidence type="ECO:0000313" key="1">
    <source>
        <dbReference type="EMBL" id="QJA49382.1"/>
    </source>
</evidence>
<dbReference type="EMBL" id="MT141386">
    <property type="protein sequence ID" value="QJA59828.1"/>
    <property type="molecule type" value="Genomic_DNA"/>
</dbReference>
<dbReference type="EMBL" id="MT144874">
    <property type="protein sequence ID" value="QJI00754.1"/>
    <property type="molecule type" value="Genomic_DNA"/>
</dbReference>
<evidence type="ECO:0000313" key="3">
    <source>
        <dbReference type="EMBL" id="QJA79661.1"/>
    </source>
</evidence>
<dbReference type="EMBL" id="MT144135">
    <property type="protein sequence ID" value="QJA49382.1"/>
    <property type="molecule type" value="Genomic_DNA"/>
</dbReference>
<proteinExistence type="predicted"/>